<keyword evidence="2" id="KW-0805">Transcription regulation</keyword>
<evidence type="ECO:0000259" key="5">
    <source>
        <dbReference type="Pfam" id="PF04198"/>
    </source>
</evidence>
<feature type="domain" description="Sugar-binding" evidence="5">
    <location>
        <begin position="61"/>
        <end position="314"/>
    </location>
</feature>
<sequence>MNDASQEKKRLLVKVSTLYYMDGLNQQEISERLGISRPQISRMLATAKSEGIVQISIRNPYSEEQAYERAIAETFGIHDVIVVHVPDADRQVIDQHVARAASALLESAIKDRDVVGIMAGRTISSVGREMHYAGRKDVKFVPMIGGFGSDGGAWHANSNARVFAEHFKSRHLLLNAPAVVASPQARDFFLNESEISDVLEAAKKASLALIGIGQVTDQATIVRSGYFSDDEMKGVQTKGAVCNISTSFLDETGERVHYDGEARMIGLSIDEIKAIPNVIAIAVGDDKVEAIASALRGKCMDVLVTDMDTAKLLLDWQRKNPVRQA</sequence>
<evidence type="ECO:0000256" key="4">
    <source>
        <dbReference type="ARBA" id="ARBA00023163"/>
    </source>
</evidence>
<evidence type="ECO:0000313" key="6">
    <source>
        <dbReference type="EMBL" id="MFC4302187.1"/>
    </source>
</evidence>
<organism evidence="6 7">
    <name type="scientific">Cohnella boryungensis</name>
    <dbReference type="NCBI Taxonomy" id="768479"/>
    <lineage>
        <taxon>Bacteria</taxon>
        <taxon>Bacillati</taxon>
        <taxon>Bacillota</taxon>
        <taxon>Bacilli</taxon>
        <taxon>Bacillales</taxon>
        <taxon>Paenibacillaceae</taxon>
        <taxon>Cohnella</taxon>
    </lineage>
</organism>
<evidence type="ECO:0000256" key="1">
    <source>
        <dbReference type="ARBA" id="ARBA00010466"/>
    </source>
</evidence>
<dbReference type="InterPro" id="IPR051054">
    <property type="entry name" value="SorC_transcr_regulators"/>
</dbReference>
<evidence type="ECO:0000256" key="2">
    <source>
        <dbReference type="ARBA" id="ARBA00023015"/>
    </source>
</evidence>
<comment type="similarity">
    <text evidence="1">Belongs to the SorC transcriptional regulatory family.</text>
</comment>
<dbReference type="Gene3D" id="3.40.50.1360">
    <property type="match status" value="1"/>
</dbReference>
<keyword evidence="7" id="KW-1185">Reference proteome</keyword>
<comment type="caution">
    <text evidence="6">The sequence shown here is derived from an EMBL/GenBank/DDBJ whole genome shotgun (WGS) entry which is preliminary data.</text>
</comment>
<dbReference type="InterPro" id="IPR037171">
    <property type="entry name" value="NagB/RpiA_transferase-like"/>
</dbReference>
<dbReference type="InterPro" id="IPR007324">
    <property type="entry name" value="Sugar-bd_dom_put"/>
</dbReference>
<keyword evidence="3" id="KW-0238">DNA-binding</keyword>
<dbReference type="Gene3D" id="1.10.10.60">
    <property type="entry name" value="Homeodomain-like"/>
    <property type="match status" value="1"/>
</dbReference>
<dbReference type="Pfam" id="PF04198">
    <property type="entry name" value="Sugar-bind"/>
    <property type="match status" value="1"/>
</dbReference>
<gene>
    <name evidence="6" type="ORF">ACFO1S_01885</name>
</gene>
<dbReference type="EMBL" id="JBHSED010000003">
    <property type="protein sequence ID" value="MFC4302187.1"/>
    <property type="molecule type" value="Genomic_DNA"/>
</dbReference>
<accession>A0ABV8S5M1</accession>
<evidence type="ECO:0000256" key="3">
    <source>
        <dbReference type="ARBA" id="ARBA00023125"/>
    </source>
</evidence>
<dbReference type="PANTHER" id="PTHR34294">
    <property type="entry name" value="TRANSCRIPTIONAL REGULATOR-RELATED"/>
    <property type="match status" value="1"/>
</dbReference>
<evidence type="ECO:0000313" key="7">
    <source>
        <dbReference type="Proteomes" id="UP001595755"/>
    </source>
</evidence>
<dbReference type="Proteomes" id="UP001595755">
    <property type="component" value="Unassembled WGS sequence"/>
</dbReference>
<name>A0ABV8S5M1_9BACL</name>
<reference evidence="7" key="1">
    <citation type="journal article" date="2019" name="Int. J. Syst. Evol. Microbiol.">
        <title>The Global Catalogue of Microorganisms (GCM) 10K type strain sequencing project: providing services to taxonomists for standard genome sequencing and annotation.</title>
        <authorList>
            <consortium name="The Broad Institute Genomics Platform"/>
            <consortium name="The Broad Institute Genome Sequencing Center for Infectious Disease"/>
            <person name="Wu L."/>
            <person name="Ma J."/>
        </authorList>
    </citation>
    <scope>NUCLEOTIDE SEQUENCE [LARGE SCALE GENOMIC DNA]</scope>
    <source>
        <strain evidence="7">CGMCC 4.1641</strain>
    </source>
</reference>
<dbReference type="RefSeq" id="WP_204600928.1">
    <property type="nucleotide sequence ID" value="NZ_JBHSED010000003.1"/>
</dbReference>
<dbReference type="SUPFAM" id="SSF100950">
    <property type="entry name" value="NagB/RpiA/CoA transferase-like"/>
    <property type="match status" value="1"/>
</dbReference>
<dbReference type="PANTHER" id="PTHR34294:SF1">
    <property type="entry name" value="TRANSCRIPTIONAL REGULATOR LSRR"/>
    <property type="match status" value="1"/>
</dbReference>
<proteinExistence type="inferred from homology"/>
<keyword evidence="4" id="KW-0804">Transcription</keyword>
<protein>
    <submittedName>
        <fullName evidence="6">Sugar-binding transcriptional regulator</fullName>
    </submittedName>
</protein>